<dbReference type="PANTHER" id="PTHR30055">
    <property type="entry name" value="HTH-TYPE TRANSCRIPTIONAL REGULATOR RUTR"/>
    <property type="match status" value="1"/>
</dbReference>
<organism evidence="4 5">
    <name type="scientific">Alteromonas halophila</name>
    <dbReference type="NCBI Taxonomy" id="516698"/>
    <lineage>
        <taxon>Bacteria</taxon>
        <taxon>Pseudomonadati</taxon>
        <taxon>Pseudomonadota</taxon>
        <taxon>Gammaproteobacteria</taxon>
        <taxon>Alteromonadales</taxon>
        <taxon>Alteromonadaceae</taxon>
        <taxon>Alteromonas/Salinimonas group</taxon>
        <taxon>Alteromonas</taxon>
    </lineage>
</organism>
<feature type="domain" description="HTH tetR-type" evidence="3">
    <location>
        <begin position="5"/>
        <end position="65"/>
    </location>
</feature>
<dbReference type="SUPFAM" id="SSF46689">
    <property type="entry name" value="Homeodomain-like"/>
    <property type="match status" value="1"/>
</dbReference>
<gene>
    <name evidence="4" type="primary">phaD</name>
    <name evidence="4" type="ORF">GCM10007391_31510</name>
</gene>
<sequence length="228" mass="25896">MRARIKTSQRILLTALALFNEHGENSVSSVDIALELDISPGNLYYHYKGKEVMVATLLQLHQKNMLALLASKSDEVLNADDLFYYFYMLIDHLHLFRFFYRSPADLSEKYPDTVRVRKRLMDALESRLNGLLSALVRKGELIATAADTRLLAELLEQIMMQSCQYNGRINNQDDEAQRYHALSLLMVSILPRLRLPAETIAAIQDAIQRHSLANMTARQSAESLVLGA</sequence>
<dbReference type="InterPro" id="IPR009057">
    <property type="entry name" value="Homeodomain-like_sf"/>
</dbReference>
<evidence type="ECO:0000313" key="5">
    <source>
        <dbReference type="Proteomes" id="UP000631300"/>
    </source>
</evidence>
<protein>
    <submittedName>
        <fullName evidence="4">TetR family transcriptional regulator</fullName>
    </submittedName>
</protein>
<dbReference type="InterPro" id="IPR025722">
    <property type="entry name" value="TetR"/>
</dbReference>
<evidence type="ECO:0000256" key="1">
    <source>
        <dbReference type="ARBA" id="ARBA00023125"/>
    </source>
</evidence>
<dbReference type="RefSeq" id="WP_229805207.1">
    <property type="nucleotide sequence ID" value="NZ_BMXP01000011.1"/>
</dbReference>
<accession>A0A918N0U3</accession>
<reference evidence="4" key="2">
    <citation type="submission" date="2020-09" db="EMBL/GenBank/DDBJ databases">
        <authorList>
            <person name="Sun Q."/>
            <person name="Kim S."/>
        </authorList>
    </citation>
    <scope>NUCLEOTIDE SEQUENCE</scope>
    <source>
        <strain evidence="4">KCTC 22164</strain>
    </source>
</reference>
<dbReference type="GO" id="GO:0000976">
    <property type="term" value="F:transcription cis-regulatory region binding"/>
    <property type="evidence" value="ECO:0007669"/>
    <property type="project" value="TreeGrafter"/>
</dbReference>
<dbReference type="InterPro" id="IPR001647">
    <property type="entry name" value="HTH_TetR"/>
</dbReference>
<keyword evidence="1 2" id="KW-0238">DNA-binding</keyword>
<dbReference type="InterPro" id="IPR050109">
    <property type="entry name" value="HTH-type_TetR-like_transc_reg"/>
</dbReference>
<dbReference type="AlphaFoldDB" id="A0A918N0U3"/>
<evidence type="ECO:0000313" key="4">
    <source>
        <dbReference type="EMBL" id="GGW94972.1"/>
    </source>
</evidence>
<dbReference type="PANTHER" id="PTHR30055:SF223">
    <property type="entry name" value="HTH-TYPE TRANSCRIPTIONAL REGULATOR UIDR"/>
    <property type="match status" value="1"/>
</dbReference>
<dbReference type="Pfam" id="PF13972">
    <property type="entry name" value="TetR"/>
    <property type="match status" value="1"/>
</dbReference>
<dbReference type="PROSITE" id="PS50977">
    <property type="entry name" value="HTH_TETR_2"/>
    <property type="match status" value="1"/>
</dbReference>
<dbReference type="GO" id="GO:0003700">
    <property type="term" value="F:DNA-binding transcription factor activity"/>
    <property type="evidence" value="ECO:0007669"/>
    <property type="project" value="TreeGrafter"/>
</dbReference>
<dbReference type="EMBL" id="BMXP01000011">
    <property type="protein sequence ID" value="GGW94972.1"/>
    <property type="molecule type" value="Genomic_DNA"/>
</dbReference>
<feature type="DNA-binding region" description="H-T-H motif" evidence="2">
    <location>
        <begin position="28"/>
        <end position="47"/>
    </location>
</feature>
<name>A0A918N0U3_9ALTE</name>
<evidence type="ECO:0000256" key="2">
    <source>
        <dbReference type="PROSITE-ProRule" id="PRU00335"/>
    </source>
</evidence>
<dbReference type="Proteomes" id="UP000631300">
    <property type="component" value="Unassembled WGS sequence"/>
</dbReference>
<dbReference type="Pfam" id="PF00440">
    <property type="entry name" value="TetR_N"/>
    <property type="match status" value="1"/>
</dbReference>
<keyword evidence="5" id="KW-1185">Reference proteome</keyword>
<dbReference type="PRINTS" id="PR00455">
    <property type="entry name" value="HTHTETR"/>
</dbReference>
<proteinExistence type="predicted"/>
<evidence type="ECO:0000259" key="3">
    <source>
        <dbReference type="PROSITE" id="PS50977"/>
    </source>
</evidence>
<dbReference type="Gene3D" id="1.10.357.10">
    <property type="entry name" value="Tetracycline Repressor, domain 2"/>
    <property type="match status" value="1"/>
</dbReference>
<reference evidence="4" key="1">
    <citation type="journal article" date="2014" name="Int. J. Syst. Evol. Microbiol.">
        <title>Complete genome sequence of Corynebacterium casei LMG S-19264T (=DSM 44701T), isolated from a smear-ripened cheese.</title>
        <authorList>
            <consortium name="US DOE Joint Genome Institute (JGI-PGF)"/>
            <person name="Walter F."/>
            <person name="Albersmeier A."/>
            <person name="Kalinowski J."/>
            <person name="Ruckert C."/>
        </authorList>
    </citation>
    <scope>NUCLEOTIDE SEQUENCE</scope>
    <source>
        <strain evidence="4">KCTC 22164</strain>
    </source>
</reference>
<comment type="caution">
    <text evidence="4">The sequence shown here is derived from an EMBL/GenBank/DDBJ whole genome shotgun (WGS) entry which is preliminary data.</text>
</comment>